<sequence>MLFRKKKRERLRSPKPTIKGVLIAFFASTAAVFLLLLAGLSLVGTAMALAASMPLFLVFSPVLVPAGITATVLALSLMAGGTSGLTALTILTWLYKRERSHRIRELHVQQVVFLYQKTKQSKTKQEKKN</sequence>
<keyword evidence="7 8" id="KW-0472">Membrane</keyword>
<dbReference type="KEGG" id="ath:AT5G07571"/>
<dbReference type="GO" id="GO:0016020">
    <property type="term" value="C:membrane"/>
    <property type="evidence" value="ECO:0007669"/>
    <property type="project" value="UniProtKB-SubCell"/>
</dbReference>
<dbReference type="Gramene" id="AT5G07571.1">
    <property type="protein sequence ID" value="AT5G07571.1"/>
    <property type="gene ID" value="AT5G07571"/>
</dbReference>
<dbReference type="PANTHER" id="PTHR33203">
    <property type="entry name" value="OLEOSIN"/>
    <property type="match status" value="1"/>
</dbReference>
<evidence type="ECO:0000313" key="15">
    <source>
        <dbReference type="Proteomes" id="UP000434276"/>
    </source>
</evidence>
<dbReference type="Pfam" id="PF01277">
    <property type="entry name" value="Oleosin"/>
    <property type="match status" value="1"/>
</dbReference>
<evidence type="ECO:0000256" key="4">
    <source>
        <dbReference type="ARBA" id="ARBA00022677"/>
    </source>
</evidence>
<dbReference type="GO" id="GO:0048608">
    <property type="term" value="P:reproductive structure development"/>
    <property type="evidence" value="ECO:0007669"/>
    <property type="project" value="UniProtKB-ARBA"/>
</dbReference>
<evidence type="ECO:0000256" key="5">
    <source>
        <dbReference type="ARBA" id="ARBA00022692"/>
    </source>
</evidence>
<dbReference type="Proteomes" id="UP000078284">
    <property type="component" value="Chromosome 5"/>
</dbReference>
<keyword evidence="5 8" id="KW-0812">Transmembrane</keyword>
<organism evidence="11 13">
    <name type="scientific">Arabidopsis thaliana</name>
    <name type="common">Mouse-ear cress</name>
    <dbReference type="NCBI Taxonomy" id="3702"/>
    <lineage>
        <taxon>Eukaryota</taxon>
        <taxon>Viridiplantae</taxon>
        <taxon>Streptophyta</taxon>
        <taxon>Embryophyta</taxon>
        <taxon>Tracheophyta</taxon>
        <taxon>Spermatophyta</taxon>
        <taxon>Magnoliopsida</taxon>
        <taxon>eudicotyledons</taxon>
        <taxon>Gunneridae</taxon>
        <taxon>Pentapetalae</taxon>
        <taxon>rosids</taxon>
        <taxon>malvids</taxon>
        <taxon>Brassicales</taxon>
        <taxon>Brassicaceae</taxon>
        <taxon>Camelineae</taxon>
        <taxon>Arabidopsis</taxon>
    </lineage>
</organism>
<accession>A0A178UEU9</accession>
<dbReference type="OrthoDB" id="1113302at2759"/>
<evidence type="ECO:0000313" key="11">
    <source>
        <dbReference type="EMBL" id="OAO92436.1"/>
    </source>
</evidence>
<evidence type="ECO:0000313" key="10">
    <source>
        <dbReference type="EMBL" id="CAA0401284.1"/>
    </source>
</evidence>
<evidence type="ECO:0000313" key="12">
    <source>
        <dbReference type="EMBL" id="VYS66177.1"/>
    </source>
</evidence>
<evidence type="ECO:0000256" key="8">
    <source>
        <dbReference type="SAM" id="Phobius"/>
    </source>
</evidence>
<dbReference type="EMBL" id="CACSHJ010000096">
    <property type="protein sequence ID" value="CAA0401284.1"/>
    <property type="molecule type" value="Genomic_DNA"/>
</dbReference>
<dbReference type="GeneID" id="6240912"/>
<evidence type="ECO:0000256" key="3">
    <source>
        <dbReference type="ARBA" id="ARBA00010858"/>
    </source>
</evidence>
<protein>
    <recommendedName>
        <fullName evidence="16">Oleosin</fullName>
    </recommendedName>
</protein>
<evidence type="ECO:0000256" key="1">
    <source>
        <dbReference type="ARBA" id="ARBA00004141"/>
    </source>
</evidence>
<dbReference type="InterPro" id="IPR036259">
    <property type="entry name" value="MFS_trans_sf"/>
</dbReference>
<evidence type="ECO:0000313" key="9">
    <source>
        <dbReference type="Araport" id="AT5G07571"/>
    </source>
</evidence>
<gene>
    <name evidence="9" type="ordered locus">At5g07571</name>
    <name evidence="11" type="ordered locus">AXX17_At5g07290</name>
    <name evidence="12" type="ORF">AN1_LOCUS21580</name>
    <name evidence="10" type="ORF">C24_LOCUS21474</name>
</gene>
<dbReference type="Proteomes" id="UP000434276">
    <property type="component" value="Unassembled WGS sequence"/>
</dbReference>
<dbReference type="RefSeq" id="NP_001119187.1">
    <property type="nucleotide sequence ID" value="NM_001125715.1"/>
</dbReference>
<dbReference type="Araport" id="AT5G07571"/>
<evidence type="ECO:0000256" key="6">
    <source>
        <dbReference type="ARBA" id="ARBA00022989"/>
    </source>
</evidence>
<dbReference type="InterPro" id="IPR000136">
    <property type="entry name" value="Oleosin"/>
</dbReference>
<comment type="similarity">
    <text evidence="3">Belongs to the oleosin family.</text>
</comment>
<dbReference type="EMBL" id="CACRSJ010000110">
    <property type="protein sequence ID" value="VYS66177.1"/>
    <property type="molecule type" value="Genomic_DNA"/>
</dbReference>
<keyword evidence="4" id="KW-0551">Lipid droplet</keyword>
<evidence type="ECO:0000256" key="7">
    <source>
        <dbReference type="ARBA" id="ARBA00023136"/>
    </source>
</evidence>
<dbReference type="Proteomes" id="UP000426265">
    <property type="component" value="Unassembled WGS sequence"/>
</dbReference>
<dbReference type="GO" id="GO:0012511">
    <property type="term" value="C:monolayer-surrounded lipid storage body"/>
    <property type="evidence" value="ECO:0007669"/>
    <property type="project" value="InterPro"/>
</dbReference>
<feature type="transmembrane region" description="Helical" evidence="8">
    <location>
        <begin position="66"/>
        <end position="95"/>
    </location>
</feature>
<evidence type="ECO:0008006" key="16">
    <source>
        <dbReference type="Google" id="ProtNLM"/>
    </source>
</evidence>
<comment type="subcellular location">
    <subcellularLocation>
        <location evidence="2">Lipid droplet</location>
    </subcellularLocation>
    <subcellularLocation>
        <location evidence="1">Membrane</location>
        <topology evidence="1">Multi-pass membrane protein</topology>
    </subcellularLocation>
</comment>
<reference evidence="11" key="2">
    <citation type="submission" date="2016-03" db="EMBL/GenBank/DDBJ databases">
        <title>Full-length assembly of Arabidopsis thaliana Ler reveals the complement of translocations and inversions.</title>
        <authorList>
            <person name="Zapata L."/>
            <person name="Schneeberger K."/>
            <person name="Ossowski S."/>
        </authorList>
    </citation>
    <scope>NUCLEOTIDE SEQUENCE [LARGE SCALE GENOMIC DNA]</scope>
    <source>
        <tissue evidence="11">Leaf</tissue>
    </source>
</reference>
<dbReference type="EMBL" id="LUHQ01000005">
    <property type="protein sequence ID" value="OAO92436.1"/>
    <property type="molecule type" value="Genomic_DNA"/>
</dbReference>
<dbReference type="AlphaFoldDB" id="A0A178UEU9"/>
<reference evidence="13" key="1">
    <citation type="journal article" date="2016" name="Proc. Natl. Acad. Sci. U.S.A.">
        <title>Chromosome-level assembly of Arabidopsis thaliana Ler reveals the extent of translocation and inversion polymorphisms.</title>
        <authorList>
            <person name="Zapata L."/>
            <person name="Ding J."/>
            <person name="Willing E.M."/>
            <person name="Hartwig B."/>
            <person name="Bezdan D."/>
            <person name="Jiao W.B."/>
            <person name="Patel V."/>
            <person name="Velikkakam James G."/>
            <person name="Koornneef M."/>
            <person name="Ossowski S."/>
            <person name="Schneeberger K."/>
        </authorList>
    </citation>
    <scope>NUCLEOTIDE SEQUENCE [LARGE SCALE GENOMIC DNA]</scope>
    <source>
        <strain evidence="13">cv. Landsberg erecta</strain>
    </source>
</reference>
<keyword evidence="6 8" id="KW-1133">Transmembrane helix</keyword>
<dbReference type="SUPFAM" id="SSF103473">
    <property type="entry name" value="MFS general substrate transporter"/>
    <property type="match status" value="1"/>
</dbReference>
<proteinExistence type="inferred from homology"/>
<evidence type="ECO:0000256" key="2">
    <source>
        <dbReference type="ARBA" id="ARBA00004502"/>
    </source>
</evidence>
<dbReference type="PANTHER" id="PTHR33203:SF22">
    <property type="entry name" value="GLYCINE-RICH PROTEIN 20-RELATED"/>
    <property type="match status" value="1"/>
</dbReference>
<dbReference type="ExpressionAtlas" id="A0A178UEU9">
    <property type="expression patterns" value="baseline and differential"/>
</dbReference>
<dbReference type="OMA" id="VPACITT"/>
<evidence type="ECO:0000313" key="13">
    <source>
        <dbReference type="Proteomes" id="UP000078284"/>
    </source>
</evidence>
<evidence type="ECO:0000313" key="14">
    <source>
        <dbReference type="Proteomes" id="UP000426265"/>
    </source>
</evidence>
<name>A0A178UEU9_ARATH</name>
<dbReference type="SMR" id="A0A178UEU9"/>
<reference evidence="12 14" key="3">
    <citation type="submission" date="2019-11" db="EMBL/GenBank/DDBJ databases">
        <authorList>
            <person name="Jiao W.-B."/>
            <person name="Schneeberger K."/>
        </authorList>
    </citation>
    <scope>NUCLEOTIDE SEQUENCE [LARGE SCALE GENOMIC DNA]</scope>
    <source>
        <strain evidence="14">cv. An-1</strain>
        <strain evidence="15">cv. C24</strain>
    </source>
</reference>
<dbReference type="GO" id="GO:0009791">
    <property type="term" value="P:post-embryonic development"/>
    <property type="evidence" value="ECO:0007669"/>
    <property type="project" value="UniProtKB-ARBA"/>
</dbReference>